<name>A0A5M3XG40_9ACTN</name>
<sequence length="417" mass="43441">MRVTASMWKGLVMAVAVGLAGVATPAAAKPSGPAKAGDVNGDGRVDVIAGLHLLKARGKSEAGGVLVYFGGSKKVSGKEHIVMLPVPVARENLGRALTTGDFDKDGYADVLASAAKKLVVFRGSKNGLRGEDAKVIPWPATTPAMASADFDGDGYADVAVTGNKQIVVLRGSTYGLRVAARFTNGAPQFGAKLAIGDINGDRRPDLVATEHRVSWPDAVGPQRITVVPGSPSGLSLQGAWSITPTERAARDLAVGDVNGDQKADLVRITSTDGDDPTYRVLVQLSQGNGFDPAQSLPPEDGYPSNLTLGDVTGDGRADLAVHFATDGDHDWAVLYAGTATGVGAKPIWKYSHYTYESRYGTTLRLTNVRGDYRADIIAGLPGVYGHGELEILPNGGLDGSQRLSVKALSGLGWSQPS</sequence>
<keyword evidence="6" id="KW-1185">Reference proteome</keyword>
<dbReference type="AlphaFoldDB" id="A0A5M3XG40"/>
<evidence type="ECO:0008006" key="7">
    <source>
        <dbReference type="Google" id="ProtNLM"/>
    </source>
</evidence>
<gene>
    <name evidence="5" type="ORF">Aple_025120</name>
</gene>
<evidence type="ECO:0000256" key="4">
    <source>
        <dbReference type="SAM" id="SignalP"/>
    </source>
</evidence>
<evidence type="ECO:0000256" key="2">
    <source>
        <dbReference type="ARBA" id="ARBA00022737"/>
    </source>
</evidence>
<feature type="signal peptide" evidence="4">
    <location>
        <begin position="1"/>
        <end position="28"/>
    </location>
</feature>
<dbReference type="InterPro" id="IPR013519">
    <property type="entry name" value="Int_alpha_beta-p"/>
</dbReference>
<dbReference type="InterPro" id="IPR028994">
    <property type="entry name" value="Integrin_alpha_N"/>
</dbReference>
<dbReference type="InterPro" id="IPR013517">
    <property type="entry name" value="FG-GAP"/>
</dbReference>
<dbReference type="Gene3D" id="2.130.10.130">
    <property type="entry name" value="Integrin alpha, N-terminal"/>
    <property type="match status" value="3"/>
</dbReference>
<feature type="chain" id="PRO_5024338240" description="Histidine kinase" evidence="4">
    <location>
        <begin position="29"/>
        <end position="417"/>
    </location>
</feature>
<dbReference type="Proteomes" id="UP000377595">
    <property type="component" value="Unassembled WGS sequence"/>
</dbReference>
<keyword evidence="2" id="KW-0677">Repeat</keyword>
<dbReference type="SMART" id="SM00191">
    <property type="entry name" value="Int_alpha"/>
    <property type="match status" value="4"/>
</dbReference>
<evidence type="ECO:0000256" key="3">
    <source>
        <dbReference type="ARBA" id="ARBA00023180"/>
    </source>
</evidence>
<evidence type="ECO:0000256" key="1">
    <source>
        <dbReference type="ARBA" id="ARBA00022729"/>
    </source>
</evidence>
<evidence type="ECO:0000313" key="6">
    <source>
        <dbReference type="Proteomes" id="UP000377595"/>
    </source>
</evidence>
<dbReference type="EMBL" id="BLAF01000012">
    <property type="protein sequence ID" value="GES19616.1"/>
    <property type="molecule type" value="Genomic_DNA"/>
</dbReference>
<dbReference type="PANTHER" id="PTHR46580">
    <property type="entry name" value="SENSOR KINASE-RELATED"/>
    <property type="match status" value="1"/>
</dbReference>
<dbReference type="Pfam" id="PF13517">
    <property type="entry name" value="FG-GAP_3"/>
    <property type="match status" value="2"/>
</dbReference>
<dbReference type="SUPFAM" id="SSF69318">
    <property type="entry name" value="Integrin alpha N-terminal domain"/>
    <property type="match status" value="1"/>
</dbReference>
<proteinExistence type="predicted"/>
<keyword evidence="3" id="KW-0325">Glycoprotein</keyword>
<accession>A0A5M3XG40</accession>
<protein>
    <recommendedName>
        <fullName evidence="7">Histidine kinase</fullName>
    </recommendedName>
</protein>
<evidence type="ECO:0000313" key="5">
    <source>
        <dbReference type="EMBL" id="GES19616.1"/>
    </source>
</evidence>
<dbReference type="RefSeq" id="WP_170321428.1">
    <property type="nucleotide sequence ID" value="NZ_BAAAHM010000022.1"/>
</dbReference>
<keyword evidence="1 4" id="KW-0732">Signal</keyword>
<reference evidence="5 6" key="1">
    <citation type="submission" date="2019-10" db="EMBL/GenBank/DDBJ databases">
        <title>Whole genome shotgun sequence of Acrocarpospora pleiomorpha NBRC 16267.</title>
        <authorList>
            <person name="Ichikawa N."/>
            <person name="Kimura A."/>
            <person name="Kitahashi Y."/>
            <person name="Komaki H."/>
            <person name="Oguchi A."/>
        </authorList>
    </citation>
    <scope>NUCLEOTIDE SEQUENCE [LARGE SCALE GENOMIC DNA]</scope>
    <source>
        <strain evidence="5 6">NBRC 16267</strain>
    </source>
</reference>
<comment type="caution">
    <text evidence="5">The sequence shown here is derived from an EMBL/GenBank/DDBJ whole genome shotgun (WGS) entry which is preliminary data.</text>
</comment>
<organism evidence="5 6">
    <name type="scientific">Acrocarpospora pleiomorpha</name>
    <dbReference type="NCBI Taxonomy" id="90975"/>
    <lineage>
        <taxon>Bacteria</taxon>
        <taxon>Bacillati</taxon>
        <taxon>Actinomycetota</taxon>
        <taxon>Actinomycetes</taxon>
        <taxon>Streptosporangiales</taxon>
        <taxon>Streptosporangiaceae</taxon>
        <taxon>Acrocarpospora</taxon>
    </lineage>
</organism>